<evidence type="ECO:0000256" key="4">
    <source>
        <dbReference type="ARBA" id="ARBA00022475"/>
    </source>
</evidence>
<dbReference type="CDD" id="cd06550">
    <property type="entry name" value="TM_ABC_iron-siderophores_like"/>
    <property type="match status" value="1"/>
</dbReference>
<keyword evidence="6 8" id="KW-1133">Transmembrane helix</keyword>
<dbReference type="InterPro" id="IPR000522">
    <property type="entry name" value="ABC_transptr_permease_BtuC"/>
</dbReference>
<keyword evidence="5 8" id="KW-0812">Transmembrane</keyword>
<evidence type="ECO:0000256" key="3">
    <source>
        <dbReference type="ARBA" id="ARBA00022448"/>
    </source>
</evidence>
<name>A0ABS5KRI8_9ACTN</name>
<evidence type="ECO:0000256" key="8">
    <source>
        <dbReference type="SAM" id="Phobius"/>
    </source>
</evidence>
<feature type="transmembrane region" description="Helical" evidence="8">
    <location>
        <begin position="100"/>
        <end position="118"/>
    </location>
</feature>
<dbReference type="SUPFAM" id="SSF81345">
    <property type="entry name" value="ABC transporter involved in vitamin B12 uptake, BtuC"/>
    <property type="match status" value="1"/>
</dbReference>
<feature type="transmembrane region" description="Helical" evidence="8">
    <location>
        <begin position="339"/>
        <end position="358"/>
    </location>
</feature>
<keyword evidence="7 8" id="KW-0472">Membrane</keyword>
<comment type="caution">
    <text evidence="9">The sequence shown here is derived from an EMBL/GenBank/DDBJ whole genome shotgun (WGS) entry which is preliminary data.</text>
</comment>
<organism evidence="9 10">
    <name type="scientific">Catenulispora pinistramenti</name>
    <dbReference type="NCBI Taxonomy" id="2705254"/>
    <lineage>
        <taxon>Bacteria</taxon>
        <taxon>Bacillati</taxon>
        <taxon>Actinomycetota</taxon>
        <taxon>Actinomycetes</taxon>
        <taxon>Catenulisporales</taxon>
        <taxon>Catenulisporaceae</taxon>
        <taxon>Catenulispora</taxon>
    </lineage>
</organism>
<feature type="transmembrane region" description="Helical" evidence="8">
    <location>
        <begin position="45"/>
        <end position="64"/>
    </location>
</feature>
<evidence type="ECO:0000313" key="9">
    <source>
        <dbReference type="EMBL" id="MBS2548663.1"/>
    </source>
</evidence>
<keyword evidence="4" id="KW-1003">Cell membrane</keyword>
<dbReference type="InterPro" id="IPR037294">
    <property type="entry name" value="ABC_BtuC-like"/>
</dbReference>
<dbReference type="EMBL" id="JAAFYZ010000053">
    <property type="protein sequence ID" value="MBS2548663.1"/>
    <property type="molecule type" value="Genomic_DNA"/>
</dbReference>
<gene>
    <name evidence="9" type="ORF">KGQ19_17480</name>
</gene>
<comment type="subcellular location">
    <subcellularLocation>
        <location evidence="1">Cell membrane</location>
        <topology evidence="1">Multi-pass membrane protein</topology>
    </subcellularLocation>
</comment>
<feature type="transmembrane region" description="Helical" evidence="8">
    <location>
        <begin position="234"/>
        <end position="254"/>
    </location>
</feature>
<keyword evidence="3" id="KW-0813">Transport</keyword>
<evidence type="ECO:0000256" key="2">
    <source>
        <dbReference type="ARBA" id="ARBA00007935"/>
    </source>
</evidence>
<proteinExistence type="inferred from homology"/>
<dbReference type="Pfam" id="PF01032">
    <property type="entry name" value="FecCD"/>
    <property type="match status" value="1"/>
</dbReference>
<comment type="similarity">
    <text evidence="2">Belongs to the binding-protein-dependent transport system permease family. FecCD subfamily.</text>
</comment>
<dbReference type="PANTHER" id="PTHR30472:SF24">
    <property type="entry name" value="FERRIC ENTEROBACTIN TRANSPORT SYSTEM PERMEASE PROTEIN FEPG"/>
    <property type="match status" value="1"/>
</dbReference>
<accession>A0ABS5KRI8</accession>
<dbReference type="RefSeq" id="WP_212010244.1">
    <property type="nucleotide sequence ID" value="NZ_JAAFYZ010000053.1"/>
</dbReference>
<dbReference type="PANTHER" id="PTHR30472">
    <property type="entry name" value="FERRIC ENTEROBACTIN TRANSPORT SYSTEM PERMEASE PROTEIN"/>
    <property type="match status" value="1"/>
</dbReference>
<keyword evidence="10" id="KW-1185">Reference proteome</keyword>
<feature type="transmembrane region" description="Helical" evidence="8">
    <location>
        <begin position="156"/>
        <end position="174"/>
    </location>
</feature>
<dbReference type="Gene3D" id="1.10.3470.10">
    <property type="entry name" value="ABC transporter involved in vitamin B12 uptake, BtuC"/>
    <property type="match status" value="1"/>
</dbReference>
<evidence type="ECO:0000256" key="1">
    <source>
        <dbReference type="ARBA" id="ARBA00004651"/>
    </source>
</evidence>
<reference evidence="9 10" key="1">
    <citation type="submission" date="2020-02" db="EMBL/GenBank/DDBJ databases">
        <title>Acidophilic actinobacteria isolated from forest soil.</title>
        <authorList>
            <person name="Golinska P."/>
        </authorList>
    </citation>
    <scope>NUCLEOTIDE SEQUENCE [LARGE SCALE GENOMIC DNA]</scope>
    <source>
        <strain evidence="9 10">NL8</strain>
    </source>
</reference>
<feature type="transmembrane region" description="Helical" evidence="8">
    <location>
        <begin position="275"/>
        <end position="298"/>
    </location>
</feature>
<evidence type="ECO:0000313" key="10">
    <source>
        <dbReference type="Proteomes" id="UP000730482"/>
    </source>
</evidence>
<evidence type="ECO:0000256" key="5">
    <source>
        <dbReference type="ARBA" id="ARBA00022692"/>
    </source>
</evidence>
<feature type="transmembrane region" description="Helical" evidence="8">
    <location>
        <begin position="130"/>
        <end position="150"/>
    </location>
</feature>
<protein>
    <submittedName>
        <fullName evidence="9">Iron chelate uptake ABC transporter family permease subunit</fullName>
    </submittedName>
</protein>
<dbReference type="Proteomes" id="UP000730482">
    <property type="component" value="Unassembled WGS sequence"/>
</dbReference>
<feature type="transmembrane region" description="Helical" evidence="8">
    <location>
        <begin position="181"/>
        <end position="204"/>
    </location>
</feature>
<evidence type="ECO:0000256" key="7">
    <source>
        <dbReference type="ARBA" id="ARBA00023136"/>
    </source>
</evidence>
<evidence type="ECO:0000256" key="6">
    <source>
        <dbReference type="ARBA" id="ARBA00022989"/>
    </source>
</evidence>
<sequence length="367" mass="37294">MRARISTAPAGSGRAARLRPVTVRIGAKRGRPGRSAISFRLSPRACLVIAALVAAGLVISALTLSTGSYHVPLSDVVRTVLGNGSTLDRFIITRLREPRLLTALAVGAALGAGGALFQSVSRNPLGSPDIIGFDTGAATGALVVITLIHGTAAQTAAGAVLGGLATAAAVYFLAMRHGVHGYRLILVGIGVGALLSAVNGYLLIRASENDAQSAALWLIGSLNGRGWDYVGPEALALAVLLPAAWWISRALGVLELGDDLSRGLGLRVEWLRGTALLVGVALAASATAAAGPVGFVALSAPQIARRLTATAGPNTLTSALAGAVLLAGSDLAAQRFPSGLPVGVVTAVLGGLYLAWLLSREWRKGRP</sequence>